<dbReference type="EMBL" id="BJCC01000021">
    <property type="protein sequence ID" value="GCF94619.1"/>
    <property type="molecule type" value="Genomic_DNA"/>
</dbReference>
<comment type="caution">
    <text evidence="4">The sequence shown here is derived from an EMBL/GenBank/DDBJ whole genome shotgun (WGS) entry which is preliminary data.</text>
</comment>
<dbReference type="InterPro" id="IPR025711">
    <property type="entry name" value="PepSY"/>
</dbReference>
<keyword evidence="4" id="KW-0449">Lipoprotein</keyword>
<feature type="domain" description="PepSY" evidence="3">
    <location>
        <begin position="68"/>
        <end position="113"/>
    </location>
</feature>
<feature type="chain" id="PRO_5039255061" evidence="2">
    <location>
        <begin position="18"/>
        <end position="203"/>
    </location>
</feature>
<feature type="compositionally biased region" description="Low complexity" evidence="1">
    <location>
        <begin position="28"/>
        <end position="51"/>
    </location>
</feature>
<dbReference type="Pfam" id="PF03413">
    <property type="entry name" value="PepSY"/>
    <property type="match status" value="2"/>
</dbReference>
<dbReference type="Proteomes" id="UP000290567">
    <property type="component" value="Unassembled WGS sequence"/>
</dbReference>
<protein>
    <submittedName>
        <fullName evidence="4">Lipoprotein</fullName>
    </submittedName>
</protein>
<keyword evidence="5" id="KW-1185">Reference proteome</keyword>
<proteinExistence type="predicted"/>
<name>A0A4V0WPP9_9ENTE</name>
<reference evidence="5" key="1">
    <citation type="submission" date="2019-02" db="EMBL/GenBank/DDBJ databases">
        <title>Draft genome sequence of Enterococcus sp. Gos25-1.</title>
        <authorList>
            <person name="Tanaka N."/>
            <person name="Shiwa Y."/>
            <person name="Fujita N."/>
        </authorList>
    </citation>
    <scope>NUCLEOTIDE SEQUENCE [LARGE SCALE GENOMIC DNA]</scope>
    <source>
        <strain evidence="5">Gos25-1</strain>
    </source>
</reference>
<evidence type="ECO:0000259" key="3">
    <source>
        <dbReference type="Pfam" id="PF03413"/>
    </source>
</evidence>
<evidence type="ECO:0000313" key="5">
    <source>
        <dbReference type="Proteomes" id="UP000290567"/>
    </source>
</evidence>
<feature type="domain" description="PepSY" evidence="3">
    <location>
        <begin position="142"/>
        <end position="200"/>
    </location>
</feature>
<organism evidence="4 5">
    <name type="scientific">Enterococcus florum</name>
    <dbReference type="NCBI Taxonomy" id="2480627"/>
    <lineage>
        <taxon>Bacteria</taxon>
        <taxon>Bacillati</taxon>
        <taxon>Bacillota</taxon>
        <taxon>Bacilli</taxon>
        <taxon>Lactobacillales</taxon>
        <taxon>Enterococcaceae</taxon>
        <taxon>Enterococcus</taxon>
    </lineage>
</organism>
<accession>A0A4V0WPP9</accession>
<evidence type="ECO:0000313" key="4">
    <source>
        <dbReference type="EMBL" id="GCF94619.1"/>
    </source>
</evidence>
<feature type="signal peptide" evidence="2">
    <location>
        <begin position="1"/>
        <end position="17"/>
    </location>
</feature>
<dbReference type="RefSeq" id="WP_146623039.1">
    <property type="nucleotide sequence ID" value="NZ_BJCC01000021.1"/>
</dbReference>
<dbReference type="OrthoDB" id="2943484at2"/>
<gene>
    <name evidence="4" type="ORF">NRIC_25100</name>
</gene>
<keyword evidence="2" id="KW-0732">Signal</keyword>
<dbReference type="PROSITE" id="PS51257">
    <property type="entry name" value="PROKAR_LIPOPROTEIN"/>
    <property type="match status" value="1"/>
</dbReference>
<dbReference type="Gene3D" id="3.10.450.40">
    <property type="match status" value="2"/>
</dbReference>
<evidence type="ECO:0000256" key="1">
    <source>
        <dbReference type="SAM" id="MobiDB-lite"/>
    </source>
</evidence>
<feature type="region of interest" description="Disordered" evidence="1">
    <location>
        <begin position="25"/>
        <end position="58"/>
    </location>
</feature>
<dbReference type="AlphaFoldDB" id="A0A4V0WPP9"/>
<sequence>MKKISIAGFILLSIALAGCTSNENELPAGSSTAASSSARVQDSSSSTVSDTESTKTNVEGIAVSASDALKAYPDTSVTSLELEPSLGTYYYEVKGMDDDTEYDVKINAETGDLKKEREEALDDDEKNGVERQEEELSIDGILSIEEAANAAVKAVGKGEAKEWSLEKEMSTTYWEVKVLDGRSETSVKLDAKTGDVLETELDD</sequence>
<evidence type="ECO:0000256" key="2">
    <source>
        <dbReference type="SAM" id="SignalP"/>
    </source>
</evidence>